<evidence type="ECO:0000256" key="1">
    <source>
        <dbReference type="ARBA" id="ARBA00006723"/>
    </source>
</evidence>
<feature type="domain" description="4-oxalocrotonate tautomerase-like" evidence="3">
    <location>
        <begin position="2"/>
        <end position="61"/>
    </location>
</feature>
<dbReference type="PANTHER" id="PTHR35530">
    <property type="entry name" value="TAUTOMERASE-RELATED"/>
    <property type="match status" value="1"/>
</dbReference>
<dbReference type="Gene3D" id="3.30.429.10">
    <property type="entry name" value="Macrophage Migration Inhibitory Factor"/>
    <property type="match status" value="1"/>
</dbReference>
<dbReference type="Proteomes" id="UP001064087">
    <property type="component" value="Plasmid unnamed2"/>
</dbReference>
<accession>A0ABY6D6M3</accession>
<dbReference type="SUPFAM" id="SSF55331">
    <property type="entry name" value="Tautomerase/MIF"/>
    <property type="match status" value="1"/>
</dbReference>
<evidence type="ECO:0000259" key="3">
    <source>
        <dbReference type="Pfam" id="PF01361"/>
    </source>
</evidence>
<evidence type="ECO:0000256" key="2">
    <source>
        <dbReference type="ARBA" id="ARBA00023235"/>
    </source>
</evidence>
<dbReference type="InterPro" id="IPR014347">
    <property type="entry name" value="Tautomerase/MIF_sf"/>
</dbReference>
<dbReference type="Pfam" id="PF01361">
    <property type="entry name" value="Tautomerase"/>
    <property type="match status" value="1"/>
</dbReference>
<organism evidence="4 5">
    <name type="scientific">Roseovarius pelagicus</name>
    <dbReference type="NCBI Taxonomy" id="2980108"/>
    <lineage>
        <taxon>Bacteria</taxon>
        <taxon>Pseudomonadati</taxon>
        <taxon>Pseudomonadota</taxon>
        <taxon>Alphaproteobacteria</taxon>
        <taxon>Rhodobacterales</taxon>
        <taxon>Roseobacteraceae</taxon>
        <taxon>Roseovarius</taxon>
    </lineage>
</organism>
<geneLocation type="plasmid" evidence="4 5">
    <name>unnamed2</name>
</geneLocation>
<keyword evidence="5" id="KW-1185">Reference proteome</keyword>
<dbReference type="PANTHER" id="PTHR35530:SF1">
    <property type="entry name" value="2-HYDROXYMUCONATE TAUTOMERASE"/>
    <property type="match status" value="1"/>
</dbReference>
<proteinExistence type="inferred from homology"/>
<keyword evidence="2" id="KW-0413">Isomerase</keyword>
<keyword evidence="4" id="KW-0614">Plasmid</keyword>
<reference evidence="4" key="1">
    <citation type="submission" date="2022-10" db="EMBL/GenBank/DDBJ databases">
        <title>Roseovarius pelagicus sp. nov., isolated from Arctic seawater.</title>
        <authorList>
            <person name="Hong Y.W."/>
            <person name="Hwang C.Y."/>
        </authorList>
    </citation>
    <scope>NUCLEOTIDE SEQUENCE</scope>
    <source>
        <strain evidence="4">HL-MP18</strain>
        <plasmid evidence="4">unnamed2</plasmid>
    </source>
</reference>
<comment type="similarity">
    <text evidence="1">Belongs to the 4-oxalocrotonate tautomerase family.</text>
</comment>
<dbReference type="EMBL" id="CP106737">
    <property type="protein sequence ID" value="UXX81514.1"/>
    <property type="molecule type" value="Genomic_DNA"/>
</dbReference>
<protein>
    <submittedName>
        <fullName evidence="4">4-oxalocrotonate tautomerase family protein</fullName>
    </submittedName>
</protein>
<name>A0ABY6D6M3_9RHOB</name>
<dbReference type="InterPro" id="IPR004370">
    <property type="entry name" value="4-OT-like_dom"/>
</dbReference>
<sequence length="68" mass="7454">MPIIKVDMFSGRPEEVKRDLARKLTDTYIDVVGGPASGVTILFNEMEKTNWAVSGELVSDRAAAKAKE</sequence>
<dbReference type="RefSeq" id="WP_263046711.1">
    <property type="nucleotide sequence ID" value="NZ_CP106737.1"/>
</dbReference>
<gene>
    <name evidence="4" type="ORF">N7U68_00160</name>
</gene>
<evidence type="ECO:0000313" key="4">
    <source>
        <dbReference type="EMBL" id="UXX81514.1"/>
    </source>
</evidence>
<evidence type="ECO:0000313" key="5">
    <source>
        <dbReference type="Proteomes" id="UP001064087"/>
    </source>
</evidence>